<dbReference type="PROSITE" id="PS00395">
    <property type="entry name" value="ALANINE_RACEMASE"/>
    <property type="match status" value="1"/>
</dbReference>
<feature type="binding site" evidence="4">
    <location>
        <position position="322"/>
    </location>
    <ligand>
        <name>substrate</name>
    </ligand>
</feature>
<comment type="caution">
    <text evidence="6">The sequence shown here is derived from an EMBL/GenBank/DDBJ whole genome shotgun (WGS) entry which is preliminary data.</text>
</comment>
<sequence>MSRPLLGPAEIVVDLAAIRGNARLLRETAGVPLVAVVKADGYGHGAVESARAAKQGGADWIGTATVEEALALRAAGIDGPLLCWIAGPDSDFAAAADAGIDVSAHGLGHLETMAAAFAGRAEPARVQLKLDTGMSRAGSPRAEWPALFGRAAEGERAGLWRITGIWTHPACADDPAHPANDRQEQAFRDALALADEHGLRPELRHFANSATALLRPSARFDAVRCGIALYGLDPAPGEATDVGLVPAMTVHAPLLMVKDLAPGDGVSYGHHWVADHATTVGLVPVGYGDGIPRHASRPGAADSAATVSIDGKRRPIRGSVCMDQFVVDLGGDRPEVGSDVLVLGPSSAGGPTAQDWAEACGTINYEIVTRIGGRMSRTYLNAEPADGEDGA</sequence>
<reference evidence="7" key="1">
    <citation type="journal article" date="2019" name="Int. J. Syst. Evol. Microbiol.">
        <title>The Global Catalogue of Microorganisms (GCM) 10K type strain sequencing project: providing services to taxonomists for standard genome sequencing and annotation.</title>
        <authorList>
            <consortium name="The Broad Institute Genomics Platform"/>
            <consortium name="The Broad Institute Genome Sequencing Center for Infectious Disease"/>
            <person name="Wu L."/>
            <person name="Ma J."/>
        </authorList>
    </citation>
    <scope>NUCLEOTIDE SEQUENCE [LARGE SCALE GENOMIC DNA]</scope>
    <source>
        <strain evidence="7">CCUG 52478</strain>
    </source>
</reference>
<comment type="similarity">
    <text evidence="4">Belongs to the alanine racemase family.</text>
</comment>
<dbReference type="Pfam" id="PF00842">
    <property type="entry name" value="Ala_racemase_C"/>
    <property type="match status" value="1"/>
</dbReference>
<dbReference type="Gene3D" id="2.40.37.10">
    <property type="entry name" value="Lyase, Ornithine Decarboxylase, Chain A, domain 1"/>
    <property type="match status" value="1"/>
</dbReference>
<dbReference type="SMART" id="SM01005">
    <property type="entry name" value="Ala_racemase_C"/>
    <property type="match status" value="1"/>
</dbReference>
<evidence type="ECO:0000256" key="3">
    <source>
        <dbReference type="ARBA" id="ARBA00023235"/>
    </source>
</evidence>
<comment type="function">
    <text evidence="4">Catalyzes the interconversion of L-alanine and D-alanine. May also act on other amino acids.</text>
</comment>
<dbReference type="HAMAP" id="MF_01201">
    <property type="entry name" value="Ala_racemase"/>
    <property type="match status" value="1"/>
</dbReference>
<dbReference type="InterPro" id="IPR029066">
    <property type="entry name" value="PLP-binding_barrel"/>
</dbReference>
<evidence type="ECO:0000313" key="7">
    <source>
        <dbReference type="Proteomes" id="UP001597229"/>
    </source>
</evidence>
<organism evidence="6 7">
    <name type="scientific">Nocardioides ginsengisoli</name>
    <dbReference type="NCBI Taxonomy" id="363868"/>
    <lineage>
        <taxon>Bacteria</taxon>
        <taxon>Bacillati</taxon>
        <taxon>Actinomycetota</taxon>
        <taxon>Actinomycetes</taxon>
        <taxon>Propionibacteriales</taxon>
        <taxon>Nocardioidaceae</taxon>
        <taxon>Nocardioides</taxon>
    </lineage>
</organism>
<dbReference type="NCBIfam" id="TIGR00492">
    <property type="entry name" value="alr"/>
    <property type="match status" value="1"/>
</dbReference>
<dbReference type="SUPFAM" id="SSF50621">
    <property type="entry name" value="Alanine racemase C-terminal domain-like"/>
    <property type="match status" value="1"/>
</dbReference>
<dbReference type="PRINTS" id="PR00992">
    <property type="entry name" value="ALARACEMASE"/>
</dbReference>
<feature type="binding site" evidence="4">
    <location>
        <position position="136"/>
    </location>
    <ligand>
        <name>substrate</name>
    </ligand>
</feature>
<proteinExistence type="inferred from homology"/>
<comment type="cofactor">
    <cofactor evidence="1 4">
        <name>pyridoxal 5'-phosphate</name>
        <dbReference type="ChEBI" id="CHEBI:597326"/>
    </cofactor>
</comment>
<keyword evidence="3 4" id="KW-0413">Isomerase</keyword>
<accession>A0ABW3W087</accession>
<evidence type="ECO:0000256" key="1">
    <source>
        <dbReference type="ARBA" id="ARBA00001933"/>
    </source>
</evidence>
<dbReference type="Gene3D" id="3.20.20.10">
    <property type="entry name" value="Alanine racemase"/>
    <property type="match status" value="1"/>
</dbReference>
<keyword evidence="7" id="KW-1185">Reference proteome</keyword>
<dbReference type="InterPro" id="IPR001608">
    <property type="entry name" value="Ala_racemase_N"/>
</dbReference>
<dbReference type="EMBL" id="JBHTLX010000014">
    <property type="protein sequence ID" value="MFD1248250.1"/>
    <property type="molecule type" value="Genomic_DNA"/>
</dbReference>
<dbReference type="Pfam" id="PF01168">
    <property type="entry name" value="Ala_racemase_N"/>
    <property type="match status" value="1"/>
</dbReference>
<dbReference type="EC" id="5.1.1.1" evidence="4"/>
<dbReference type="CDD" id="cd00430">
    <property type="entry name" value="PLPDE_III_AR"/>
    <property type="match status" value="1"/>
</dbReference>
<protein>
    <recommendedName>
        <fullName evidence="4">Alanine racemase</fullName>
        <ecNumber evidence="4">5.1.1.1</ecNumber>
    </recommendedName>
</protein>
<evidence type="ECO:0000256" key="4">
    <source>
        <dbReference type="HAMAP-Rule" id="MF_01201"/>
    </source>
</evidence>
<gene>
    <name evidence="6" type="primary">alr</name>
    <name evidence="6" type="ORF">ACFQ3F_10670</name>
</gene>
<name>A0ABW3W087_9ACTN</name>
<dbReference type="SUPFAM" id="SSF51419">
    <property type="entry name" value="PLP-binding barrel"/>
    <property type="match status" value="1"/>
</dbReference>
<dbReference type="PANTHER" id="PTHR30511">
    <property type="entry name" value="ALANINE RACEMASE"/>
    <property type="match status" value="1"/>
</dbReference>
<feature type="active site" description="Proton acceptor; specific for D-alanine" evidence="4">
    <location>
        <position position="38"/>
    </location>
</feature>
<keyword evidence="2 4" id="KW-0663">Pyridoxal phosphate</keyword>
<comment type="pathway">
    <text evidence="4">Amino-acid biosynthesis; D-alanine biosynthesis; D-alanine from L-alanine: step 1/1.</text>
</comment>
<dbReference type="Proteomes" id="UP001597229">
    <property type="component" value="Unassembled WGS sequence"/>
</dbReference>
<comment type="catalytic activity">
    <reaction evidence="4">
        <text>L-alanine = D-alanine</text>
        <dbReference type="Rhea" id="RHEA:20249"/>
        <dbReference type="ChEBI" id="CHEBI:57416"/>
        <dbReference type="ChEBI" id="CHEBI:57972"/>
        <dbReference type="EC" id="5.1.1.1"/>
    </reaction>
</comment>
<dbReference type="PANTHER" id="PTHR30511:SF0">
    <property type="entry name" value="ALANINE RACEMASE, CATABOLIC-RELATED"/>
    <property type="match status" value="1"/>
</dbReference>
<evidence type="ECO:0000313" key="6">
    <source>
        <dbReference type="EMBL" id="MFD1248250.1"/>
    </source>
</evidence>
<dbReference type="InterPro" id="IPR000821">
    <property type="entry name" value="Ala_racemase"/>
</dbReference>
<dbReference type="InterPro" id="IPR009006">
    <property type="entry name" value="Ala_racemase/Decarboxylase_C"/>
</dbReference>
<dbReference type="GO" id="GO:0008784">
    <property type="term" value="F:alanine racemase activity"/>
    <property type="evidence" value="ECO:0007669"/>
    <property type="project" value="UniProtKB-EC"/>
</dbReference>
<evidence type="ECO:0000256" key="2">
    <source>
        <dbReference type="ARBA" id="ARBA00022898"/>
    </source>
</evidence>
<feature type="domain" description="Alanine racemase C-terminal" evidence="5">
    <location>
        <begin position="247"/>
        <end position="380"/>
    </location>
</feature>
<feature type="modified residue" description="N6-(pyridoxal phosphate)lysine" evidence="4">
    <location>
        <position position="38"/>
    </location>
</feature>
<dbReference type="InterPro" id="IPR011079">
    <property type="entry name" value="Ala_racemase_C"/>
</dbReference>
<feature type="active site" description="Proton acceptor; specific for L-alanine" evidence="4">
    <location>
        <position position="268"/>
    </location>
</feature>
<dbReference type="InterPro" id="IPR020622">
    <property type="entry name" value="Ala_racemase_pyridoxalP-BS"/>
</dbReference>
<dbReference type="RefSeq" id="WP_367920629.1">
    <property type="nucleotide sequence ID" value="NZ_BAABAC010000035.1"/>
</dbReference>
<evidence type="ECO:0000259" key="5">
    <source>
        <dbReference type="SMART" id="SM01005"/>
    </source>
</evidence>